<dbReference type="RefSeq" id="WP_343924875.1">
    <property type="nucleotide sequence ID" value="NZ_BAAAKW010000029.1"/>
</dbReference>
<evidence type="ECO:0000256" key="1">
    <source>
        <dbReference type="ARBA" id="ARBA00004141"/>
    </source>
</evidence>
<organism evidence="8 9">
    <name type="scientific">Rhodoglobus aureus</name>
    <dbReference type="NCBI Taxonomy" id="191497"/>
    <lineage>
        <taxon>Bacteria</taxon>
        <taxon>Bacillati</taxon>
        <taxon>Actinomycetota</taxon>
        <taxon>Actinomycetes</taxon>
        <taxon>Micrococcales</taxon>
        <taxon>Microbacteriaceae</taxon>
        <taxon>Rhodoglobus</taxon>
    </lineage>
</organism>
<evidence type="ECO:0000256" key="6">
    <source>
        <dbReference type="SAM" id="Phobius"/>
    </source>
</evidence>
<feature type="transmembrane region" description="Helical" evidence="6">
    <location>
        <begin position="98"/>
        <end position="116"/>
    </location>
</feature>
<gene>
    <name evidence="8" type="ORF">GCM10009655_16540</name>
</gene>
<comment type="caution">
    <text evidence="8">The sequence shown here is derived from an EMBL/GenBank/DDBJ whole genome shotgun (WGS) entry which is preliminary data.</text>
</comment>
<feature type="transmembrane region" description="Helical" evidence="6">
    <location>
        <begin position="55"/>
        <end position="77"/>
    </location>
</feature>
<feature type="domain" description="TM2" evidence="7">
    <location>
        <begin position="26"/>
        <end position="74"/>
    </location>
</feature>
<dbReference type="PANTHER" id="PTHR21016">
    <property type="entry name" value="BETA-AMYLOID BINDING PROTEIN-RELATED"/>
    <property type="match status" value="1"/>
</dbReference>
<evidence type="ECO:0000256" key="2">
    <source>
        <dbReference type="ARBA" id="ARBA00022692"/>
    </source>
</evidence>
<evidence type="ECO:0000313" key="8">
    <source>
        <dbReference type="EMBL" id="GAA1217799.1"/>
    </source>
</evidence>
<keyword evidence="4 6" id="KW-0472">Membrane</keyword>
<accession>A0ABP4G9S3</accession>
<feature type="compositionally biased region" description="Acidic residues" evidence="5">
    <location>
        <begin position="137"/>
        <end position="151"/>
    </location>
</feature>
<evidence type="ECO:0000313" key="9">
    <source>
        <dbReference type="Proteomes" id="UP001500943"/>
    </source>
</evidence>
<feature type="compositionally biased region" description="Polar residues" evidence="5">
    <location>
        <begin position="122"/>
        <end position="136"/>
    </location>
</feature>
<proteinExistence type="predicted"/>
<dbReference type="EMBL" id="BAAAKW010000029">
    <property type="protein sequence ID" value="GAA1217799.1"/>
    <property type="molecule type" value="Genomic_DNA"/>
</dbReference>
<sequence>MTNDTQQPSSALPPPIPAVPTAPESSKSFLATWLLSLLLGFFGVDRFYLGKVGTGILKLITFGGFGIWYLIDLILTLTGAQKDKQGLPLADYEKHKKIAWIVTGILILLSIITGSVNGGNAANQSSDAPSTSTEQSTDSELDAETPAEETDTVQNWADDTFGTFDTITESGTGDNLITLPEGVKAGLVTATHDGASNFVVNALDASNAATGDLLVNTIGVYDGISVYGFNSFSDATTLEVKADGNWTITIAPLSTAPALVASGAGDGVYLFEGPAGKLTATHDGSSNFMVLEETGEAFSIGLLVNDIGVYSGTVPLSAGPSVISVKADGAWTLVAE</sequence>
<evidence type="ECO:0000256" key="5">
    <source>
        <dbReference type="SAM" id="MobiDB-lite"/>
    </source>
</evidence>
<evidence type="ECO:0000259" key="7">
    <source>
        <dbReference type="Pfam" id="PF05154"/>
    </source>
</evidence>
<comment type="subcellular location">
    <subcellularLocation>
        <location evidence="1">Membrane</location>
        <topology evidence="1">Multi-pass membrane protein</topology>
    </subcellularLocation>
</comment>
<protein>
    <recommendedName>
        <fullName evidence="7">TM2 domain-containing protein</fullName>
    </recommendedName>
</protein>
<dbReference type="Proteomes" id="UP001500943">
    <property type="component" value="Unassembled WGS sequence"/>
</dbReference>
<keyword evidence="2 6" id="KW-0812">Transmembrane</keyword>
<feature type="region of interest" description="Disordered" evidence="5">
    <location>
        <begin position="122"/>
        <end position="152"/>
    </location>
</feature>
<dbReference type="PANTHER" id="PTHR21016:SF25">
    <property type="entry name" value="TM2 DOMAIN-CONTAINING PROTEIN DDB_G0277895-RELATED"/>
    <property type="match status" value="1"/>
</dbReference>
<name>A0ABP4G9S3_9MICO</name>
<feature type="transmembrane region" description="Helical" evidence="6">
    <location>
        <begin position="29"/>
        <end position="49"/>
    </location>
</feature>
<evidence type="ECO:0000256" key="3">
    <source>
        <dbReference type="ARBA" id="ARBA00022989"/>
    </source>
</evidence>
<reference evidence="9" key="1">
    <citation type="journal article" date="2019" name="Int. J. Syst. Evol. Microbiol.">
        <title>The Global Catalogue of Microorganisms (GCM) 10K type strain sequencing project: providing services to taxonomists for standard genome sequencing and annotation.</title>
        <authorList>
            <consortium name="The Broad Institute Genomics Platform"/>
            <consortium name="The Broad Institute Genome Sequencing Center for Infectious Disease"/>
            <person name="Wu L."/>
            <person name="Ma J."/>
        </authorList>
    </citation>
    <scope>NUCLEOTIDE SEQUENCE [LARGE SCALE GENOMIC DNA]</scope>
    <source>
        <strain evidence="9">JCM 12762</strain>
    </source>
</reference>
<evidence type="ECO:0000256" key="4">
    <source>
        <dbReference type="ARBA" id="ARBA00023136"/>
    </source>
</evidence>
<dbReference type="InterPro" id="IPR050932">
    <property type="entry name" value="TM2D1-3-like"/>
</dbReference>
<keyword evidence="3 6" id="KW-1133">Transmembrane helix</keyword>
<dbReference type="Pfam" id="PF05154">
    <property type="entry name" value="TM2"/>
    <property type="match status" value="1"/>
</dbReference>
<keyword evidence="9" id="KW-1185">Reference proteome</keyword>
<dbReference type="InterPro" id="IPR007829">
    <property type="entry name" value="TM2"/>
</dbReference>